<gene>
    <name evidence="2" type="ORF">DIATSA_LOCUS7782</name>
</gene>
<sequence>MSVIAVRNIPISKLWNMRKVMLELAKYINGQFDGLHLKRGKSTKTAYLRLSEKLDPIRVVEIINRQKAGKKKVKLMAFIPDVIPDLPVPKSFKKKKQAELGPPQPPDQVLFLAHHEILVELQSKYTELYKLSKSNDHKLMKEIAKTVFERLRHILNTNAENAKTPFILSKTYRKSYPHFADFQLVLSTLHCIEDAAGTPRTQLLEHELTAPSYDLSAHGEIPYEKVVKTCQKYSNKIEVKVTEYINGLKTDIEPENATPEELARHRVRVELKNILPYMGPMLRQVVTTNFACPTTPSPMAYIRMKIYGEPYLPTRDHLEPVMKKFDAFKILRADHICNMVRFTIIQRHYSALMKLDGTELGGAKLVIRKSVMETYKVPEVLIKELKALLSSDREMPEPEMNDEDMEDWGEEL</sequence>
<evidence type="ECO:0000256" key="1">
    <source>
        <dbReference type="SAM" id="MobiDB-lite"/>
    </source>
</evidence>
<keyword evidence="3" id="KW-1185">Reference proteome</keyword>
<accession>A0A9N9R5Q9</accession>
<reference evidence="2" key="1">
    <citation type="submission" date="2021-12" db="EMBL/GenBank/DDBJ databases">
        <authorList>
            <person name="King R."/>
        </authorList>
    </citation>
    <scope>NUCLEOTIDE SEQUENCE</scope>
</reference>
<dbReference type="Proteomes" id="UP001153714">
    <property type="component" value="Chromosome 20"/>
</dbReference>
<feature type="region of interest" description="Disordered" evidence="1">
    <location>
        <begin position="393"/>
        <end position="412"/>
    </location>
</feature>
<proteinExistence type="predicted"/>
<reference evidence="2" key="2">
    <citation type="submission" date="2022-10" db="EMBL/GenBank/DDBJ databases">
        <authorList>
            <consortium name="ENA_rothamsted_submissions"/>
            <consortium name="culmorum"/>
            <person name="King R."/>
        </authorList>
    </citation>
    <scope>NUCLEOTIDE SEQUENCE</scope>
</reference>
<dbReference type="AlphaFoldDB" id="A0A9N9R5Q9"/>
<organism evidence="2 3">
    <name type="scientific">Diatraea saccharalis</name>
    <name type="common">sugarcane borer</name>
    <dbReference type="NCBI Taxonomy" id="40085"/>
    <lineage>
        <taxon>Eukaryota</taxon>
        <taxon>Metazoa</taxon>
        <taxon>Ecdysozoa</taxon>
        <taxon>Arthropoda</taxon>
        <taxon>Hexapoda</taxon>
        <taxon>Insecta</taxon>
        <taxon>Pterygota</taxon>
        <taxon>Neoptera</taxon>
        <taxon>Endopterygota</taxon>
        <taxon>Lepidoptera</taxon>
        <taxon>Glossata</taxon>
        <taxon>Ditrysia</taxon>
        <taxon>Pyraloidea</taxon>
        <taxon>Crambidae</taxon>
        <taxon>Crambinae</taxon>
        <taxon>Diatraea</taxon>
    </lineage>
</organism>
<evidence type="ECO:0000313" key="3">
    <source>
        <dbReference type="Proteomes" id="UP001153714"/>
    </source>
</evidence>
<dbReference type="OrthoDB" id="10250935at2759"/>
<evidence type="ECO:0000313" key="2">
    <source>
        <dbReference type="EMBL" id="CAG9790100.1"/>
    </source>
</evidence>
<protein>
    <submittedName>
        <fullName evidence="2">Uncharacterized protein</fullName>
    </submittedName>
</protein>
<dbReference type="EMBL" id="OU893351">
    <property type="protein sequence ID" value="CAG9790100.1"/>
    <property type="molecule type" value="Genomic_DNA"/>
</dbReference>
<name>A0A9N9R5Q9_9NEOP</name>
<feature type="compositionally biased region" description="Acidic residues" evidence="1">
    <location>
        <begin position="397"/>
        <end position="412"/>
    </location>
</feature>